<feature type="repeat" description="WD" evidence="3">
    <location>
        <begin position="2098"/>
        <end position="2131"/>
    </location>
</feature>
<proteinExistence type="predicted"/>
<feature type="compositionally biased region" description="Low complexity" evidence="4">
    <location>
        <begin position="149"/>
        <end position="166"/>
    </location>
</feature>
<organism evidence="6 7">
    <name type="scientific">Pseudo-nitzschia multistriata</name>
    <dbReference type="NCBI Taxonomy" id="183589"/>
    <lineage>
        <taxon>Eukaryota</taxon>
        <taxon>Sar</taxon>
        <taxon>Stramenopiles</taxon>
        <taxon>Ochrophyta</taxon>
        <taxon>Bacillariophyta</taxon>
        <taxon>Bacillariophyceae</taxon>
        <taxon>Bacillariophycidae</taxon>
        <taxon>Bacillariales</taxon>
        <taxon>Bacillariaceae</taxon>
        <taxon>Pseudo-nitzschia</taxon>
    </lineage>
</organism>
<evidence type="ECO:0000256" key="2">
    <source>
        <dbReference type="ARBA" id="ARBA00022737"/>
    </source>
</evidence>
<dbReference type="InterPro" id="IPR053299">
    <property type="entry name" value="ASTRA_WD_repeat"/>
</dbReference>
<dbReference type="PROSITE" id="PS50211">
    <property type="entry name" value="DENN"/>
    <property type="match status" value="1"/>
</dbReference>
<feature type="repeat" description="WD" evidence="3">
    <location>
        <begin position="2142"/>
        <end position="2173"/>
    </location>
</feature>
<dbReference type="SMART" id="SM00320">
    <property type="entry name" value="WD40"/>
    <property type="match status" value="7"/>
</dbReference>
<dbReference type="InterPro" id="IPR015943">
    <property type="entry name" value="WD40/YVTN_repeat-like_dom_sf"/>
</dbReference>
<evidence type="ECO:0000256" key="3">
    <source>
        <dbReference type="PROSITE-ProRule" id="PRU00221"/>
    </source>
</evidence>
<dbReference type="InterPro" id="IPR037516">
    <property type="entry name" value="Tripartite_DENN"/>
</dbReference>
<feature type="compositionally biased region" description="Low complexity" evidence="4">
    <location>
        <begin position="39"/>
        <end position="64"/>
    </location>
</feature>
<name>A0A448Z8D4_9STRA</name>
<dbReference type="PROSITE" id="PS50294">
    <property type="entry name" value="WD_REPEATS_REGION"/>
    <property type="match status" value="2"/>
</dbReference>
<feature type="compositionally biased region" description="Basic and acidic residues" evidence="4">
    <location>
        <begin position="71"/>
        <end position="82"/>
    </location>
</feature>
<dbReference type="InterPro" id="IPR036322">
    <property type="entry name" value="WD40_repeat_dom_sf"/>
</dbReference>
<dbReference type="InterPro" id="IPR001194">
    <property type="entry name" value="cDENN_dom"/>
</dbReference>
<feature type="compositionally biased region" description="Basic and acidic residues" evidence="4">
    <location>
        <begin position="167"/>
        <end position="177"/>
    </location>
</feature>
<dbReference type="InterPro" id="IPR001680">
    <property type="entry name" value="WD40_rpt"/>
</dbReference>
<dbReference type="InterPro" id="IPR019775">
    <property type="entry name" value="WD40_repeat_CS"/>
</dbReference>
<evidence type="ECO:0000256" key="4">
    <source>
        <dbReference type="SAM" id="MobiDB-lite"/>
    </source>
</evidence>
<evidence type="ECO:0000313" key="7">
    <source>
        <dbReference type="Proteomes" id="UP000291116"/>
    </source>
</evidence>
<reference evidence="6 7" key="1">
    <citation type="submission" date="2019-01" db="EMBL/GenBank/DDBJ databases">
        <authorList>
            <person name="Ferrante I. M."/>
        </authorList>
    </citation>
    <scope>NUCLEOTIDE SEQUENCE [LARGE SCALE GENOMIC DNA]</scope>
    <source>
        <strain evidence="6 7">B856</strain>
    </source>
</reference>
<feature type="compositionally biased region" description="Low complexity" evidence="4">
    <location>
        <begin position="2065"/>
        <end position="2084"/>
    </location>
</feature>
<dbReference type="PROSITE" id="PS00678">
    <property type="entry name" value="WD_REPEATS_1"/>
    <property type="match status" value="2"/>
</dbReference>
<evidence type="ECO:0000259" key="5">
    <source>
        <dbReference type="PROSITE" id="PS50211"/>
    </source>
</evidence>
<dbReference type="PRINTS" id="PR00320">
    <property type="entry name" value="GPROTEINBRPT"/>
</dbReference>
<dbReference type="InterPro" id="IPR020472">
    <property type="entry name" value="WD40_PAC1"/>
</dbReference>
<feature type="domain" description="UDENN" evidence="5">
    <location>
        <begin position="774"/>
        <end position="1274"/>
    </location>
</feature>
<feature type="region of interest" description="Disordered" evidence="4">
    <location>
        <begin position="2061"/>
        <end position="2096"/>
    </location>
</feature>
<dbReference type="EMBL" id="CAACVS010000160">
    <property type="protein sequence ID" value="VEU38269.1"/>
    <property type="molecule type" value="Genomic_DNA"/>
</dbReference>
<dbReference type="InterPro" id="IPR043153">
    <property type="entry name" value="DENN_C"/>
</dbReference>
<keyword evidence="1 3" id="KW-0853">WD repeat</keyword>
<dbReference type="PANTHER" id="PTHR44156">
    <property type="entry name" value="SUPERNUMERARY LIMBS, ISOFORM B-RELATED"/>
    <property type="match status" value="1"/>
</dbReference>
<dbReference type="PROSITE" id="PS50082">
    <property type="entry name" value="WD_REPEATS_2"/>
    <property type="match status" value="4"/>
</dbReference>
<feature type="compositionally biased region" description="Basic and acidic residues" evidence="4">
    <location>
        <begin position="244"/>
        <end position="262"/>
    </location>
</feature>
<dbReference type="Pfam" id="PF00400">
    <property type="entry name" value="WD40"/>
    <property type="match status" value="4"/>
</dbReference>
<dbReference type="Proteomes" id="UP000291116">
    <property type="component" value="Unassembled WGS sequence"/>
</dbReference>
<dbReference type="Gene3D" id="3.40.50.11500">
    <property type="match status" value="1"/>
</dbReference>
<dbReference type="SMART" id="SM00799">
    <property type="entry name" value="DENN"/>
    <property type="match status" value="1"/>
</dbReference>
<feature type="compositionally biased region" description="Basic and acidic residues" evidence="4">
    <location>
        <begin position="309"/>
        <end position="335"/>
    </location>
</feature>
<evidence type="ECO:0000313" key="6">
    <source>
        <dbReference type="EMBL" id="VEU38269.1"/>
    </source>
</evidence>
<feature type="region of interest" description="Disordered" evidence="4">
    <location>
        <begin position="1498"/>
        <end position="1527"/>
    </location>
</feature>
<feature type="region of interest" description="Disordered" evidence="4">
    <location>
        <begin position="524"/>
        <end position="550"/>
    </location>
</feature>
<sequence>MSGTQTSHTDERNSASNGGDGNDATNRSANRWHREDESQTSSTSSRYARRISSSSAPTGSSTASRTHRRSNSNEEIERIREMRARRKRAQQEGGDLQNEQTEGSAALVSRHHRRASAPISRKYGDDSGLGRKGRRRHHNFMTEDGTDESSVSTQTTTASTAASSDDTSIRSEIEARLAARRSKRKSAIENGQLLTDVPEGSSSNRGHRHTRSSIDAADLRASRNVPPRSISSGALRRQMATTYEEAKGITRENRVSRTKSTDRGLLQTRISNSDAEKDSRVPTIIEPYESRGSRKFKPKLQPRSSSNDISERLRERREARERERKEREKKYDLKDLSLSTGSESTQSNRVGNAVEHTRVDTTKRPTNHSEMNIAEDLKHDESDTGNSSSVRLCIISISDLPASVVSNIPLCPVLKMGLVELPAGVYKDGGTKSVTSTTTKYLFDQGIQAMGSAKIRSTTPKILGKRDSGTIEYHEEYRWDNLKQPQTMGLCIELCVQGVRTPLNYMESPPAVFQYDAYASPSGDTLDSAETSLGSSPKLHQAPIRRAPPSRTKSFDALRIGIWNRSRTQQDTEMEAAEAAAAVARMLVDESEPESNDMEQGQSSMKISETPNSDYDVTLDCSNGHLNVGLTSDSKLGVVVIPLAQLALDKDMKKGKNMRLEQWYELDTGEESNDVSSRRKKPRVFLEITLSSPTSLDDSEDEDGVYDEDEEPLKSSLYQNASFLRRASIKARCQNGEHKGKKEERKIEDPILEPGVIDFVAVVGCKNIGNQKNDEGMKGWVKATPECVIMEQFPPNNEFYMNSGRKAALPEMLQWFCFPEGARLWRGTNPPTHSDLNLKRFSAASPQNLASSIAAFDACLGCTTSFSWFAIASNSDQYGSSLVKTYGAVIRFYVPAPTGIDPTQDDFAQAIMGRKADIPPPGAVKRLWVPIAICFTSNLPIVGIMEALLLRLCEEISTIHSGLQSGKLVQIQEAVANIVLKYQKPIAGAVNCSVPFLPGDRFLLSLPPREGLPSLPHGRALISVCRLLGADGLNYLLSAVLTECKILLHSEDIAEIAMVAEVITALTYPFAWSLPYIPILPLGMIEFVEAPLAYLLGMPTCNLKMIDPGALEDTVVVDLNKAFSSEEYYLEKSKPRTASNKHPALLPTSVATKISDAFYKLLREEDEMEERYSGTEFLEHSLPHLEEESLAEREFRVTVAIEICGLLRGYQDCMGAVFDRDKFLKSSPALYEEKSEYKFVGEGSGIRNEVLKTKVMSSRSKRFLSSLVSGQNFQQLLERLDSDDALFFHEILKVIGESASDRMPPKRTSSGDFGLSQTEKNVDSLIKSLQKVEDKIPTFLVKVGGGLDTGDDEDDIPSSLMWTENESHQFDALDHDTHIMNIEDQDTSTFSSNLLSSIKIESASKISESSMQAVSMEYLAKLETTPWEYNNFLNISTEDMNTQDKIKLRDAIGERRFRSWKLARSKTSNSDEDMGFFSQSTRESAKQESAVDLTALVTSAKNDSTDSSSLSSTSNQSRMPSQTPAQERIAAAKSRDIIRRCMDRANTDQISKSDQINPFIENGRDLMAEAEKALRNPSAQLFLISILAQRSRLENKRSRTARHHSTAQNPASRLDDVAFDCLVRLSCAMLDSCMEYKEYEMAYRLLTNSAGFIMVQELDNYGEYVADEYGNGQSLIVITMTSRIGLHPIFADIRVWETVMTLHLRDRETVKKSDEFSSYSAGSDYEEEEEVVYDSAVATLYEMVGYGIPGEELSRFAMRVSQEHGWFCDDRGRQLLMLARRISIRRDQADMSGAGNTGDIDMVRKGPDLNEAFATFPEGGDSTERPDFVWKEVGWCHPAAPSRKNLMRLDRNRKQLPIDKFMKRNPVTALASFGSTMVASGGLDGGVFLAHLLSDHSLTSTANTEDLPEVRGIHLDWGVTSRPGSSSDGEYGVGAVSCLAAIYGDTSHTHSVGFSKDVKDPTNGVDILDSMEGSKIVAGTTAGDLRVWSVKDVYSSIVTTKNDSELTSGHGASRLKYSLRGRALAGHRGGVTCIDVPSQVYRPDSFVTGGADGSIKLWNLRAPTGNRRNNNSGSNGYDSNDGSGQHQRGRMGDALNTLSGHDGRVLSITTAWHGDHLLSGGADRSIRVWDLGSSGGKCLHKLFGHFGWVTNVQYWGPNTIVSASTDRSVALWDARVRSSPLFILRNHSSPISDLLVGSRTDPYMVSAAADGTIATWDFRSLSETTNTEERGKCNKGCKIIRMPSASMHQTTTRKKVAVGSIHLARDVTDPMNSFMSVGSDAILRKWNIASGNMLEESPTGHCDRITCFSSFSQNHGFGTKPANIINSTVEDGIDAQDKGFLTTSLDGTIRMRKLIGKSDC</sequence>
<keyword evidence="7" id="KW-1185">Reference proteome</keyword>
<accession>A0A448Z8D4</accession>
<feature type="compositionally biased region" description="Polar residues" evidence="4">
    <location>
        <begin position="524"/>
        <end position="535"/>
    </location>
</feature>
<dbReference type="Pfam" id="PF02141">
    <property type="entry name" value="DENN"/>
    <property type="match status" value="1"/>
</dbReference>
<feature type="repeat" description="WD" evidence="3">
    <location>
        <begin position="2184"/>
        <end position="2226"/>
    </location>
</feature>
<feature type="repeat" description="WD" evidence="3">
    <location>
        <begin position="2024"/>
        <end position="2061"/>
    </location>
</feature>
<gene>
    <name evidence="6" type="ORF">PSNMU_V1.4_AUG-EV-PASAV3_0050210</name>
</gene>
<feature type="compositionally biased region" description="Acidic residues" evidence="4">
    <location>
        <begin position="697"/>
        <end position="711"/>
    </location>
</feature>
<feature type="region of interest" description="Disordered" evidence="4">
    <location>
        <begin position="691"/>
        <end position="711"/>
    </location>
</feature>
<evidence type="ECO:0000256" key="1">
    <source>
        <dbReference type="ARBA" id="ARBA00022574"/>
    </source>
</evidence>
<dbReference type="SUPFAM" id="SSF50978">
    <property type="entry name" value="WD40 repeat-like"/>
    <property type="match status" value="1"/>
</dbReference>
<dbReference type="Gene3D" id="2.130.10.10">
    <property type="entry name" value="YVTN repeat-like/Quinoprotein amine dehydrogenase"/>
    <property type="match status" value="2"/>
</dbReference>
<feature type="compositionally biased region" description="Low complexity" evidence="4">
    <location>
        <begin position="1505"/>
        <end position="1517"/>
    </location>
</feature>
<feature type="region of interest" description="Disordered" evidence="4">
    <location>
        <begin position="1"/>
        <end position="368"/>
    </location>
</feature>
<keyword evidence="2" id="KW-0677">Repeat</keyword>
<dbReference type="OrthoDB" id="75250at2759"/>
<feature type="compositionally biased region" description="Polar residues" evidence="4">
    <location>
        <begin position="337"/>
        <end position="350"/>
    </location>
</feature>
<protein>
    <recommendedName>
        <fullName evidence="5">UDENN domain-containing protein</fullName>
    </recommendedName>
</protein>